<organism evidence="2 3">
    <name type="scientific">Prorocentrum cordatum</name>
    <dbReference type="NCBI Taxonomy" id="2364126"/>
    <lineage>
        <taxon>Eukaryota</taxon>
        <taxon>Sar</taxon>
        <taxon>Alveolata</taxon>
        <taxon>Dinophyceae</taxon>
        <taxon>Prorocentrales</taxon>
        <taxon>Prorocentraceae</taxon>
        <taxon>Prorocentrum</taxon>
    </lineage>
</organism>
<evidence type="ECO:0000256" key="1">
    <source>
        <dbReference type="SAM" id="MobiDB-lite"/>
    </source>
</evidence>
<dbReference type="EMBL" id="CAUYUJ010015140">
    <property type="protein sequence ID" value="CAK0850358.1"/>
    <property type="molecule type" value="Genomic_DNA"/>
</dbReference>
<dbReference type="Proteomes" id="UP001189429">
    <property type="component" value="Unassembled WGS sequence"/>
</dbReference>
<name>A0ABN9TWU9_9DINO</name>
<gene>
    <name evidence="2" type="ORF">PCOR1329_LOCUS42780</name>
</gene>
<feature type="region of interest" description="Disordered" evidence="1">
    <location>
        <begin position="52"/>
        <end position="107"/>
    </location>
</feature>
<proteinExistence type="predicted"/>
<comment type="caution">
    <text evidence="2">The sequence shown here is derived from an EMBL/GenBank/DDBJ whole genome shotgun (WGS) entry which is preliminary data.</text>
</comment>
<accession>A0ABN9TWU9</accession>
<reference evidence="2" key="1">
    <citation type="submission" date="2023-10" db="EMBL/GenBank/DDBJ databases">
        <authorList>
            <person name="Chen Y."/>
            <person name="Shah S."/>
            <person name="Dougan E. K."/>
            <person name="Thang M."/>
            <person name="Chan C."/>
        </authorList>
    </citation>
    <scope>NUCLEOTIDE SEQUENCE [LARGE SCALE GENOMIC DNA]</scope>
</reference>
<feature type="non-terminal residue" evidence="2">
    <location>
        <position position="153"/>
    </location>
</feature>
<evidence type="ECO:0000313" key="2">
    <source>
        <dbReference type="EMBL" id="CAK0850358.1"/>
    </source>
</evidence>
<sequence>MPVVSELLVFDGAHAAALRRSGFGAPCPKPTRLVGRSPELAALQRLRCGGPQFDAGDVRRGRLPPPPAGLASHGRRRGALDEQGDGEDSGGAAGPPPIEGGPLGNGGICVGGGGSGEVLVRNLGNSFSAERYGMKVSIANLVDRPPARPGLLE</sequence>
<evidence type="ECO:0000313" key="3">
    <source>
        <dbReference type="Proteomes" id="UP001189429"/>
    </source>
</evidence>
<keyword evidence="3" id="KW-1185">Reference proteome</keyword>
<protein>
    <submittedName>
        <fullName evidence="2">Uncharacterized protein</fullName>
    </submittedName>
</protein>